<organism evidence="1 2">
    <name type="scientific">Bemisia tabaci</name>
    <name type="common">Sweetpotato whitefly</name>
    <name type="synonym">Aleurodes tabaci</name>
    <dbReference type="NCBI Taxonomy" id="7038"/>
    <lineage>
        <taxon>Eukaryota</taxon>
        <taxon>Metazoa</taxon>
        <taxon>Ecdysozoa</taxon>
        <taxon>Arthropoda</taxon>
        <taxon>Hexapoda</taxon>
        <taxon>Insecta</taxon>
        <taxon>Pterygota</taxon>
        <taxon>Neoptera</taxon>
        <taxon>Paraneoptera</taxon>
        <taxon>Hemiptera</taxon>
        <taxon>Sternorrhyncha</taxon>
        <taxon>Aleyrodoidea</taxon>
        <taxon>Aleyrodidae</taxon>
        <taxon>Aleyrodinae</taxon>
        <taxon>Bemisia</taxon>
    </lineage>
</organism>
<evidence type="ECO:0000313" key="1">
    <source>
        <dbReference type="EMBL" id="CAH0387062.1"/>
    </source>
</evidence>
<protein>
    <submittedName>
        <fullName evidence="1">Uncharacterized protein</fullName>
    </submittedName>
</protein>
<name>A0A9P0A9T1_BEMTA</name>
<sequence length="134" mass="15695">MHGSENFPKYSQNREKITPHIISHMPDMRKIFIVPGIRKLTPSSENQSLVKRSFQKKVKMVRQASKDILKVMRSIRKHKGRPPVLETKPKGIDLEYPNKPWQQMFTQRKYKPRGAIKEKLTKITICGFPTVLEI</sequence>
<dbReference type="EMBL" id="OU963864">
    <property type="protein sequence ID" value="CAH0387062.1"/>
    <property type="molecule type" value="Genomic_DNA"/>
</dbReference>
<dbReference type="Proteomes" id="UP001152759">
    <property type="component" value="Chromosome 3"/>
</dbReference>
<reference evidence="1" key="1">
    <citation type="submission" date="2021-12" db="EMBL/GenBank/DDBJ databases">
        <authorList>
            <person name="King R."/>
        </authorList>
    </citation>
    <scope>NUCLEOTIDE SEQUENCE</scope>
</reference>
<keyword evidence="2" id="KW-1185">Reference proteome</keyword>
<gene>
    <name evidence="1" type="ORF">BEMITA_LOCUS6119</name>
</gene>
<proteinExistence type="predicted"/>
<accession>A0A9P0A9T1</accession>
<evidence type="ECO:0000313" key="2">
    <source>
        <dbReference type="Proteomes" id="UP001152759"/>
    </source>
</evidence>
<dbReference type="AlphaFoldDB" id="A0A9P0A9T1"/>